<comment type="caution">
    <text evidence="1">The sequence shown here is derived from an EMBL/GenBank/DDBJ whole genome shotgun (WGS) entry which is preliminary data.</text>
</comment>
<sequence>MKARDKLKKGTFQTFIMHVPSNKATMFNPYEFGRHGQKEIIFGLDEINDCYFIMVAGHQFRCFICCWLTKWLKRRTIYSLRSESKLFRS</sequence>
<evidence type="ECO:0000313" key="2">
    <source>
        <dbReference type="Proteomes" id="UP001163823"/>
    </source>
</evidence>
<name>A0AAD7LCN3_QUISA</name>
<gene>
    <name evidence="1" type="ORF">O6P43_021896</name>
</gene>
<evidence type="ECO:0000313" key="1">
    <source>
        <dbReference type="EMBL" id="KAJ7955277.1"/>
    </source>
</evidence>
<keyword evidence="2" id="KW-1185">Reference proteome</keyword>
<organism evidence="1 2">
    <name type="scientific">Quillaja saponaria</name>
    <name type="common">Soap bark tree</name>
    <dbReference type="NCBI Taxonomy" id="32244"/>
    <lineage>
        <taxon>Eukaryota</taxon>
        <taxon>Viridiplantae</taxon>
        <taxon>Streptophyta</taxon>
        <taxon>Embryophyta</taxon>
        <taxon>Tracheophyta</taxon>
        <taxon>Spermatophyta</taxon>
        <taxon>Magnoliopsida</taxon>
        <taxon>eudicotyledons</taxon>
        <taxon>Gunneridae</taxon>
        <taxon>Pentapetalae</taxon>
        <taxon>rosids</taxon>
        <taxon>fabids</taxon>
        <taxon>Fabales</taxon>
        <taxon>Quillajaceae</taxon>
        <taxon>Quillaja</taxon>
    </lineage>
</organism>
<reference evidence="1" key="1">
    <citation type="journal article" date="2023" name="Science">
        <title>Elucidation of the pathway for biosynthesis of saponin adjuvants from the soapbark tree.</title>
        <authorList>
            <person name="Reed J."/>
            <person name="Orme A."/>
            <person name="El-Demerdash A."/>
            <person name="Owen C."/>
            <person name="Martin L.B.B."/>
            <person name="Misra R.C."/>
            <person name="Kikuchi S."/>
            <person name="Rejzek M."/>
            <person name="Martin A.C."/>
            <person name="Harkess A."/>
            <person name="Leebens-Mack J."/>
            <person name="Louveau T."/>
            <person name="Stephenson M.J."/>
            <person name="Osbourn A."/>
        </authorList>
    </citation>
    <scope>NUCLEOTIDE SEQUENCE</scope>
    <source>
        <strain evidence="1">S10</strain>
    </source>
</reference>
<dbReference type="AlphaFoldDB" id="A0AAD7LCN3"/>
<proteinExistence type="predicted"/>
<protein>
    <submittedName>
        <fullName evidence="1">Uncharacterized protein</fullName>
    </submittedName>
</protein>
<dbReference type="KEGG" id="qsa:O6P43_021896"/>
<dbReference type="EMBL" id="JARAOO010000009">
    <property type="protein sequence ID" value="KAJ7955277.1"/>
    <property type="molecule type" value="Genomic_DNA"/>
</dbReference>
<accession>A0AAD7LCN3</accession>
<dbReference type="Proteomes" id="UP001163823">
    <property type="component" value="Chromosome 9"/>
</dbReference>